<dbReference type="Gene3D" id="3.40.50.11290">
    <property type="match status" value="1"/>
</dbReference>
<name>A0ABV8V6Q4_9GAMM</name>
<dbReference type="PANTHER" id="PTHR34595:SF2">
    <property type="entry name" value="BLR2978 PROTEIN"/>
    <property type="match status" value="1"/>
</dbReference>
<evidence type="ECO:0000313" key="3">
    <source>
        <dbReference type="EMBL" id="MFC4363368.1"/>
    </source>
</evidence>
<dbReference type="EMBL" id="JBHSCX010000020">
    <property type="protein sequence ID" value="MFC4363368.1"/>
    <property type="molecule type" value="Genomic_DNA"/>
</dbReference>
<evidence type="ECO:0000313" key="4">
    <source>
        <dbReference type="Proteomes" id="UP001595840"/>
    </source>
</evidence>
<evidence type="ECO:0000259" key="1">
    <source>
        <dbReference type="Pfam" id="PF04168"/>
    </source>
</evidence>
<dbReference type="RefSeq" id="WP_380736180.1">
    <property type="nucleotide sequence ID" value="NZ_JBHSCX010000020.1"/>
</dbReference>
<dbReference type="Pfam" id="PF14403">
    <property type="entry name" value="CP_ATPgrasp_2"/>
    <property type="match status" value="1"/>
</dbReference>
<protein>
    <submittedName>
        <fullName evidence="3">Circularly permuted type 2 ATP-grasp protein</fullName>
    </submittedName>
</protein>
<feature type="domain" description="DUF403" evidence="1">
    <location>
        <begin position="532"/>
        <end position="852"/>
    </location>
</feature>
<gene>
    <name evidence="3" type="ORF">ACFOX3_13715</name>
</gene>
<dbReference type="InterPro" id="IPR025841">
    <property type="entry name" value="CP_ATPgrasp_2"/>
</dbReference>
<dbReference type="Proteomes" id="UP001595840">
    <property type="component" value="Unassembled WGS sequence"/>
</dbReference>
<reference evidence="4" key="1">
    <citation type="journal article" date="2019" name="Int. J. Syst. Evol. Microbiol.">
        <title>The Global Catalogue of Microorganisms (GCM) 10K type strain sequencing project: providing services to taxonomists for standard genome sequencing and annotation.</title>
        <authorList>
            <consortium name="The Broad Institute Genomics Platform"/>
            <consortium name="The Broad Institute Genome Sequencing Center for Infectious Disease"/>
            <person name="Wu L."/>
            <person name="Ma J."/>
        </authorList>
    </citation>
    <scope>NUCLEOTIDE SEQUENCE [LARGE SCALE GENOMIC DNA]</scope>
    <source>
        <strain evidence="4">CECT 8570</strain>
    </source>
</reference>
<dbReference type="SUPFAM" id="SSF56059">
    <property type="entry name" value="Glutathione synthetase ATP-binding domain-like"/>
    <property type="match status" value="1"/>
</dbReference>
<proteinExistence type="predicted"/>
<dbReference type="InterPro" id="IPR007296">
    <property type="entry name" value="DUF403"/>
</dbReference>
<keyword evidence="4" id="KW-1185">Reference proteome</keyword>
<accession>A0ABV8V6Q4</accession>
<feature type="domain" description="Circularly permuted ATP-grasp type 2" evidence="2">
    <location>
        <begin position="108"/>
        <end position="482"/>
    </location>
</feature>
<dbReference type="Gene3D" id="3.30.1490.270">
    <property type="match status" value="1"/>
</dbReference>
<dbReference type="Pfam" id="PF04168">
    <property type="entry name" value="Alpha-E"/>
    <property type="match status" value="1"/>
</dbReference>
<dbReference type="InterPro" id="IPR051680">
    <property type="entry name" value="ATP-dep_Glu-Cys_Ligase-2"/>
</dbReference>
<evidence type="ECO:0000259" key="2">
    <source>
        <dbReference type="Pfam" id="PF14403"/>
    </source>
</evidence>
<sequence>MSESIYPQNQPLPQPQLQMQAQLQVPPQGNKTMNYGPVSGVADQVFSADGKFKPEWDYLLTSLSDLGPAALAARQEKAQRILRDDGATYNIYGDAAGSSSHWELDIIPSVIGSADWAQIESGLLERAELFNLILKDFYGPRNLIKQCVLPPEALFGHGGFLRACQGIQLPGEQELILHSVDMIRQKDGSMCILSDRTQAPSGSGYALENRTVMSRVFPSLFRDSHVHRLAGFFQRLRQKLVSLSPSDGLARVVVLTPGAKSETYFEDSYIANYLGFPLVQNGDLVVRNGFVWMKSLEGLGRVDVIFRRIDDVYCDPVELRSDSYGGIPGLLDVVRAGRVAIANPLGSGVLENPVLLKYLPAISKALLGREPRLASVKTYWCGDEADLRFVCANIKNLIVKPIYRASGQQSVWGGDLSATDLTALLARIQKRPQQFVAQLRLDKSHIPTLSNGAIAPRPAILRTFSVAADSSYMVMPGGLTRVGLGVGEQIISMQAGCPSKDTWVTATEPERVGNEHMTDPHQAEADALLVSLPSRVVENLFWMGRYAERAEASLRILRTAFMLINGEQPISKESKQVLLHTVTEVTGTHPGFIRATEELLDNPEVELLRIIKDGNRAGSIKATLNSMLYCADESKELLSSDTIRVINDVRDELDNLESSLASGLSSAPEEALDPLVIRLIALSGLMQESMVRGVGWHFMDMGRRVERAMLIMKTVSTLITPVVEKPDDETLLHAMLRSMEVLITYRRRHRSLAGVELGLELVMLDVTNPRSLIFQFEQLQSHFQALRRGDSNLRELEEQDRVLLEAITSLKLSRIAKLADVEEGRRAHLALLLTQLNKLLSEFSNIVSDKYFEHRIDPQQLVTTFWGE</sequence>
<dbReference type="PANTHER" id="PTHR34595">
    <property type="entry name" value="BLR5612 PROTEIN"/>
    <property type="match status" value="1"/>
</dbReference>
<comment type="caution">
    <text evidence="3">The sequence shown here is derived from an EMBL/GenBank/DDBJ whole genome shotgun (WGS) entry which is preliminary data.</text>
</comment>
<organism evidence="3 4">
    <name type="scientific">Simiduia curdlanivorans</name>
    <dbReference type="NCBI Taxonomy" id="1492769"/>
    <lineage>
        <taxon>Bacteria</taxon>
        <taxon>Pseudomonadati</taxon>
        <taxon>Pseudomonadota</taxon>
        <taxon>Gammaproteobacteria</taxon>
        <taxon>Cellvibrionales</taxon>
        <taxon>Cellvibrionaceae</taxon>
        <taxon>Simiduia</taxon>
    </lineage>
</organism>